<dbReference type="Proteomes" id="UP000297753">
    <property type="component" value="Unassembled WGS sequence"/>
</dbReference>
<protein>
    <submittedName>
        <fullName evidence="1">Uncharacterized protein</fullName>
    </submittedName>
</protein>
<dbReference type="EMBL" id="SATR01000097">
    <property type="protein sequence ID" value="TFH89204.1"/>
    <property type="molecule type" value="Genomic_DNA"/>
</dbReference>
<evidence type="ECO:0000313" key="1">
    <source>
        <dbReference type="EMBL" id="TFH89204.1"/>
    </source>
</evidence>
<dbReference type="AlphaFoldDB" id="A0A4Y8W8T5"/>
<evidence type="ECO:0000313" key="2">
    <source>
        <dbReference type="Proteomes" id="UP000297753"/>
    </source>
</evidence>
<proteinExistence type="predicted"/>
<dbReference type="OrthoDB" id="3078781at2"/>
<reference evidence="1 2" key="1">
    <citation type="submission" date="2019-01" db="EMBL/GenBank/DDBJ databases">
        <title>Vibrio BEI176 sp. nov, a marine bacterium isolated from China: eastern marignal seas.</title>
        <authorList>
            <person name="Li B."/>
        </authorList>
    </citation>
    <scope>NUCLEOTIDE SEQUENCE [LARGE SCALE GENOMIC DNA]</scope>
    <source>
        <strain evidence="1 2">BEI176</strain>
    </source>
</reference>
<keyword evidence="2" id="KW-1185">Reference proteome</keyword>
<dbReference type="RefSeq" id="WP_134837593.1">
    <property type="nucleotide sequence ID" value="NZ_SATR01000097.1"/>
</dbReference>
<gene>
    <name evidence="1" type="ORF">ELS82_23500</name>
</gene>
<accession>A0A4Y8W8T5</accession>
<sequence>MSKKDFDSFLSSHEKKQQESTIDWDKQKDEWLDYIESFYNQVEAWFAPYVEAGRVSYGYSPKTLVEDHIGSYEVKNMKIDFAGQSVVLEPVGTLLIGTKGRIDMEGARGRVQFILADKNSSGVNVRVSINKPIPEEKPKEIEWVWKLVLRDSRRVKFEDFNESNFFDALMEIIYA</sequence>
<organism evidence="1 2">
    <name type="scientific">Vibrio ouci</name>
    <dbReference type="NCBI Taxonomy" id="2499078"/>
    <lineage>
        <taxon>Bacteria</taxon>
        <taxon>Pseudomonadati</taxon>
        <taxon>Pseudomonadota</taxon>
        <taxon>Gammaproteobacteria</taxon>
        <taxon>Vibrionales</taxon>
        <taxon>Vibrionaceae</taxon>
        <taxon>Vibrio</taxon>
    </lineage>
</organism>
<comment type="caution">
    <text evidence="1">The sequence shown here is derived from an EMBL/GenBank/DDBJ whole genome shotgun (WGS) entry which is preliminary data.</text>
</comment>
<name>A0A4Y8W8T5_9VIBR</name>